<dbReference type="PROSITE" id="PS50157">
    <property type="entry name" value="ZINC_FINGER_C2H2_2"/>
    <property type="match status" value="1"/>
</dbReference>
<keyword evidence="3" id="KW-0677">Repeat</keyword>
<feature type="compositionally biased region" description="Low complexity" evidence="9">
    <location>
        <begin position="674"/>
        <end position="687"/>
    </location>
</feature>
<dbReference type="CDD" id="cd20104">
    <property type="entry name" value="MBT_PHF20L1-like"/>
    <property type="match status" value="1"/>
</dbReference>
<feature type="compositionally biased region" description="Polar residues" evidence="9">
    <location>
        <begin position="347"/>
        <end position="359"/>
    </location>
</feature>
<keyword evidence="4 7" id="KW-0863">Zinc-finger</keyword>
<feature type="compositionally biased region" description="Basic residues" evidence="9">
    <location>
        <begin position="487"/>
        <end position="498"/>
    </location>
</feature>
<feature type="compositionally biased region" description="Low complexity" evidence="9">
    <location>
        <begin position="890"/>
        <end position="908"/>
    </location>
</feature>
<dbReference type="SMART" id="SM00743">
    <property type="entry name" value="Agenet"/>
    <property type="match status" value="2"/>
</dbReference>
<dbReference type="PROSITE" id="PS01359">
    <property type="entry name" value="ZF_PHD_1"/>
    <property type="match status" value="1"/>
</dbReference>
<sequence length="1676" mass="185244">MSTKTSPTSTKYKINFQVGARLEAMDYTLSWYSAKICRVDEKDKKVLIHFEGWNHRYDEWIAFDSERLRPHGRQHLFQDSKEEKDWKTGDRVLAKWQDCKFYPAKIAKCLSEGSYEVHFYDGFKKVVHRVNIKPDNRKINMSSNDKQEHEKEIQERRERRQLMASARAERARKRSSETSPTTVIPVKRKDYRGRKGKMHEKDDFGTASESSVSSPAEMPEVDEQTVDSQKQDKKSKEIEADVDSFIKNEEPSDRKERHVDMHQLTEKEDLLEGNFTQLVKHKTPVEKIPHQKTSTVGIRKQRRFMDKKNALKTNDELKKNREDKHQSTNETENDDRKVFFDAKEHSTISSASLHYSSAHETLENDPQDYHEHRKKQESSCSNDRDSLSFKDESIEQQQVDYVSENKDKTATENSSNISDEGVEFEQQSNLPPQEENENSYGRNIQDPNTETSPEKNDSSTTFETSLRTETSTSIVTSKPGNSTSKLKTSKGPKIKRTLSRAERLSRTRKAKSGMSFKTSLSLKVSPSTKQQFTPRAASPPKLDAQEVNLPPKVAPPKTGTKTSAKSEKTVQRRRSFKGSRSSSISPRGYGYSMAFMDIEKPLLPDAKPEEKTEIPTTENELTIVTIPTESLTSTPTTPTSPTASTAANENQVAPKKQTYQAKKFRLDQITGKLSAQRQSEAQAAAHSPSAFQLAKHHSSPPPPSALSPSPPANPPPYPRESYPPPPGPPPLIYSPMPGSCCPPPHHQHLYGPHPGHGMHLPPGHMHPHPEYPPPSSGYMLYAHGMHYPPHGPCIGQCSCSAGVRQPVYPPLPHGAPPPPPPPSHESALAQLMQCEQRILRGGPGMPHFREQAPPGAWVGLRHGPPTSQSFLPVSHHHEDHWHAHDDRSLQVPQSPQVPTVPASVSPTPENSKHQNRRSRKSERPLPTKSLPASSVEAPSAAKSEVENASSAEQSTVQRSGEGGESTAPKSTISETNSNGGSKDGTENSEKPFAPASQLTSMSNLKASTTATPTSATAMSVVQTTGISGVPHDLSPDGLQALLPGRMRKSKDLAPKELIIEMDHNKYKCQISGCDKSFRKESGLEYHIKYYHNQKDKTGIKRKKSVSVRSDSASDTSPEFVSQHRPHKRRIHRSSAPATLSSGSSQITSPSSVVPAPTIKPEPLEQELSNVVMSTAMDSEPSVSQELDLEIEGGGVDTENIDPGTMECMEVEEEEDINGDVIRCVCNESEEGGFMIQCEQCLTWQHSECVGLSEQTVPPNYVCYVCTKPTGLRKSAKYKNDFDWFRRGTLACMPFSSVSEPEYSAEFNLATHGVMSDIHDVNRSLRSLKLKFELLGKPSHPDLKCWRQPRGSSLTTNVDETEYKEKTVEDCCVTNVNEQGEKTVCTENKSILVVNGHVEHEDHSQNGLPKVKEERSSTPSRPEEGPGDTNNNIQDKSVPLLSTGSVLMSSLSSSSGTGASDVSGSTESRTDGSEGQLGVIKKEEDPQSPIPALVPAGGQTVFMKSASLPEQGKSEEESVSKSENVQLAVKPENDTEGTGKSAELKPHGGSSRVDQAEVKTSPGESNPKVGSESQVKQENESRNSASAAGARESEIKTENQESGQSLSDDESVGAINNLLDDITQIQDDLEGRMDQIEQQLAVLEEAYGTPAQPGRKTDFRNLVRNLNRVRCLLQQVS</sequence>
<evidence type="ECO:0000256" key="8">
    <source>
        <dbReference type="SAM" id="Coils"/>
    </source>
</evidence>
<evidence type="ECO:0000313" key="11">
    <source>
        <dbReference type="EMBL" id="CAH3150921.1"/>
    </source>
</evidence>
<keyword evidence="6" id="KW-0539">Nucleus</keyword>
<feature type="compositionally biased region" description="Low complexity" evidence="9">
    <location>
        <begin position="1106"/>
        <end position="1116"/>
    </location>
</feature>
<feature type="compositionally biased region" description="Low complexity" evidence="9">
    <location>
        <begin position="1133"/>
        <end position="1151"/>
    </location>
</feature>
<keyword evidence="2" id="KW-0479">Metal-binding</keyword>
<dbReference type="Gene3D" id="3.30.160.60">
    <property type="entry name" value="Classic Zinc Finger"/>
    <property type="match status" value="1"/>
</dbReference>
<feature type="region of interest" description="Disordered" evidence="9">
    <location>
        <begin position="604"/>
        <end position="659"/>
    </location>
</feature>
<dbReference type="GO" id="GO:0006357">
    <property type="term" value="P:regulation of transcription by RNA polymerase II"/>
    <property type="evidence" value="ECO:0007669"/>
    <property type="project" value="TreeGrafter"/>
</dbReference>
<feature type="domain" description="C2H2-type" evidence="10">
    <location>
        <begin position="1066"/>
        <end position="1096"/>
    </location>
</feature>
<comment type="caution">
    <text evidence="11">The sequence shown here is derived from an EMBL/GenBank/DDBJ whole genome shotgun (WGS) entry which is preliminary data.</text>
</comment>
<dbReference type="Gene3D" id="2.30.30.140">
    <property type="match status" value="2"/>
</dbReference>
<dbReference type="EMBL" id="CALNXJ010000048">
    <property type="protein sequence ID" value="CAH3150921.1"/>
    <property type="molecule type" value="Genomic_DNA"/>
</dbReference>
<name>A0AAU9XL48_9CNID</name>
<protein>
    <recommendedName>
        <fullName evidence="10">C2H2-type domain-containing protein</fullName>
    </recommendedName>
</protein>
<evidence type="ECO:0000256" key="6">
    <source>
        <dbReference type="ARBA" id="ARBA00023242"/>
    </source>
</evidence>
<feature type="region of interest" description="Disordered" evidence="9">
    <location>
        <begin position="1096"/>
        <end position="1161"/>
    </location>
</feature>
<evidence type="ECO:0000256" key="1">
    <source>
        <dbReference type="ARBA" id="ARBA00004123"/>
    </source>
</evidence>
<feature type="compositionally biased region" description="Polar residues" evidence="9">
    <location>
        <begin position="515"/>
        <end position="533"/>
    </location>
</feature>
<feature type="compositionally biased region" description="Low complexity" evidence="9">
    <location>
        <begin position="632"/>
        <end position="647"/>
    </location>
</feature>
<feature type="region of interest" description="Disordered" evidence="9">
    <location>
        <begin position="136"/>
        <end position="259"/>
    </location>
</feature>
<feature type="compositionally biased region" description="Basic residues" evidence="9">
    <location>
        <begin position="1123"/>
        <end position="1132"/>
    </location>
</feature>
<gene>
    <name evidence="11" type="ORF">PMEA_00025012</name>
</gene>
<keyword evidence="5" id="KW-0862">Zinc</keyword>
<dbReference type="SMART" id="SM00355">
    <property type="entry name" value="ZnF_C2H2"/>
    <property type="match status" value="1"/>
</dbReference>
<dbReference type="InterPro" id="IPR001965">
    <property type="entry name" value="Znf_PHD"/>
</dbReference>
<comment type="subcellular location">
    <subcellularLocation>
        <location evidence="1">Nucleus</location>
    </subcellularLocation>
</comment>
<feature type="compositionally biased region" description="Low complexity" evidence="9">
    <location>
        <begin position="578"/>
        <end position="589"/>
    </location>
</feature>
<dbReference type="GO" id="GO:0008270">
    <property type="term" value="F:zinc ion binding"/>
    <property type="evidence" value="ECO:0007669"/>
    <property type="project" value="UniProtKB-KW"/>
</dbReference>
<feature type="coiled-coil region" evidence="8">
    <location>
        <begin position="1618"/>
        <end position="1645"/>
    </location>
</feature>
<dbReference type="SUPFAM" id="SSF57903">
    <property type="entry name" value="FYVE/PHD zinc finger"/>
    <property type="match status" value="1"/>
</dbReference>
<dbReference type="InterPro" id="IPR013083">
    <property type="entry name" value="Znf_RING/FYVE/PHD"/>
</dbReference>
<feature type="compositionally biased region" description="Polar residues" evidence="9">
    <location>
        <begin position="438"/>
        <end position="451"/>
    </location>
</feature>
<dbReference type="SMART" id="SM00333">
    <property type="entry name" value="TUDOR"/>
    <property type="match status" value="2"/>
</dbReference>
<feature type="compositionally biased region" description="Basic and acidic residues" evidence="9">
    <location>
        <begin position="875"/>
        <end position="888"/>
    </location>
</feature>
<dbReference type="InterPro" id="IPR002999">
    <property type="entry name" value="Tudor"/>
</dbReference>
<feature type="compositionally biased region" description="Polar residues" evidence="9">
    <location>
        <begin position="946"/>
        <end position="958"/>
    </location>
</feature>
<evidence type="ECO:0000256" key="5">
    <source>
        <dbReference type="ARBA" id="ARBA00022833"/>
    </source>
</evidence>
<feature type="compositionally biased region" description="Polar residues" evidence="9">
    <location>
        <begin position="967"/>
        <end position="980"/>
    </location>
</feature>
<dbReference type="InterPro" id="IPR014002">
    <property type="entry name" value="Agenet_dom_plant"/>
</dbReference>
<feature type="region of interest" description="Disordered" evidence="9">
    <location>
        <begin position="846"/>
        <end position="1001"/>
    </location>
</feature>
<organism evidence="11 12">
    <name type="scientific">Pocillopora meandrina</name>
    <dbReference type="NCBI Taxonomy" id="46732"/>
    <lineage>
        <taxon>Eukaryota</taxon>
        <taxon>Metazoa</taxon>
        <taxon>Cnidaria</taxon>
        <taxon>Anthozoa</taxon>
        <taxon>Hexacorallia</taxon>
        <taxon>Scleractinia</taxon>
        <taxon>Astrocoeniina</taxon>
        <taxon>Pocilloporidae</taxon>
        <taxon>Pocillopora</taxon>
    </lineage>
</organism>
<keyword evidence="8" id="KW-0175">Coiled coil</keyword>
<dbReference type="SUPFAM" id="SSF63748">
    <property type="entry name" value="Tudor/PWWP/MBT"/>
    <property type="match status" value="1"/>
</dbReference>
<evidence type="ECO:0000256" key="4">
    <source>
        <dbReference type="ARBA" id="ARBA00022771"/>
    </source>
</evidence>
<feature type="compositionally biased region" description="Basic and acidic residues" evidence="9">
    <location>
        <begin position="604"/>
        <end position="613"/>
    </location>
</feature>
<evidence type="ECO:0000256" key="2">
    <source>
        <dbReference type="ARBA" id="ARBA00022723"/>
    </source>
</evidence>
<proteinExistence type="predicted"/>
<evidence type="ECO:0000256" key="7">
    <source>
        <dbReference type="PROSITE-ProRule" id="PRU00042"/>
    </source>
</evidence>
<dbReference type="InterPro" id="IPR013087">
    <property type="entry name" value="Znf_C2H2_type"/>
</dbReference>
<dbReference type="SMART" id="SM00249">
    <property type="entry name" value="PHD"/>
    <property type="match status" value="1"/>
</dbReference>
<dbReference type="CDD" id="cd20386">
    <property type="entry name" value="Tudor_PHF20-like"/>
    <property type="match status" value="1"/>
</dbReference>
<evidence type="ECO:0000259" key="10">
    <source>
        <dbReference type="PROSITE" id="PS50157"/>
    </source>
</evidence>
<feature type="region of interest" description="Disordered" evidence="9">
    <location>
        <begin position="1397"/>
        <end position="1611"/>
    </location>
</feature>
<dbReference type="PROSITE" id="PS00028">
    <property type="entry name" value="ZINC_FINGER_C2H2_1"/>
    <property type="match status" value="1"/>
</dbReference>
<evidence type="ECO:0000256" key="3">
    <source>
        <dbReference type="ARBA" id="ARBA00022737"/>
    </source>
</evidence>
<dbReference type="InterPro" id="IPR011011">
    <property type="entry name" value="Znf_FYVE_PHD"/>
</dbReference>
<accession>A0AAU9XL48</accession>
<dbReference type="Proteomes" id="UP001159428">
    <property type="component" value="Unassembled WGS sequence"/>
</dbReference>
<dbReference type="Pfam" id="PF20826">
    <property type="entry name" value="PHD_5"/>
    <property type="match status" value="1"/>
</dbReference>
<dbReference type="GO" id="GO:0005634">
    <property type="term" value="C:nucleus"/>
    <property type="evidence" value="ECO:0007669"/>
    <property type="project" value="UniProtKB-SubCell"/>
</dbReference>
<dbReference type="GO" id="GO:0044545">
    <property type="term" value="C:NSL complex"/>
    <property type="evidence" value="ECO:0007669"/>
    <property type="project" value="TreeGrafter"/>
</dbReference>
<dbReference type="InterPro" id="IPR004092">
    <property type="entry name" value="Mbt"/>
</dbReference>
<feature type="region of interest" description="Disordered" evidence="9">
    <location>
        <begin position="282"/>
        <end position="589"/>
    </location>
</feature>
<dbReference type="PANTHER" id="PTHR15856">
    <property type="entry name" value="PHD FINGER PROTEIN 20-RELATED"/>
    <property type="match status" value="1"/>
</dbReference>
<reference evidence="11 12" key="1">
    <citation type="submission" date="2022-05" db="EMBL/GenBank/DDBJ databases">
        <authorList>
            <consortium name="Genoscope - CEA"/>
            <person name="William W."/>
        </authorList>
    </citation>
    <scope>NUCLEOTIDE SEQUENCE [LARGE SCALE GENOMIC DNA]</scope>
</reference>
<keyword evidence="12" id="KW-1185">Reference proteome</keyword>
<feature type="compositionally biased region" description="Basic and acidic residues" evidence="9">
    <location>
        <begin position="367"/>
        <end position="393"/>
    </location>
</feature>
<feature type="region of interest" description="Disordered" evidence="9">
    <location>
        <begin position="672"/>
        <end position="729"/>
    </location>
</feature>
<feature type="compositionally biased region" description="Basic and acidic residues" evidence="9">
    <location>
        <begin position="1397"/>
        <end position="1423"/>
    </location>
</feature>
<feature type="compositionally biased region" description="Basic and acidic residues" evidence="9">
    <location>
        <begin position="303"/>
        <end position="327"/>
    </location>
</feature>
<evidence type="ECO:0000313" key="12">
    <source>
        <dbReference type="Proteomes" id="UP001159428"/>
    </source>
</evidence>
<dbReference type="SMART" id="SM00561">
    <property type="entry name" value="MBT"/>
    <property type="match status" value="1"/>
</dbReference>
<feature type="compositionally biased region" description="Basic and acidic residues" evidence="9">
    <location>
        <begin position="229"/>
        <end position="259"/>
    </location>
</feature>
<feature type="compositionally biased region" description="Polar residues" evidence="9">
    <location>
        <begin position="458"/>
        <end position="486"/>
    </location>
</feature>
<feature type="compositionally biased region" description="Basic and acidic residues" evidence="9">
    <location>
        <begin position="334"/>
        <end position="346"/>
    </location>
</feature>
<dbReference type="InterPro" id="IPR043449">
    <property type="entry name" value="PHF20-like"/>
</dbReference>
<feature type="compositionally biased region" description="Pro residues" evidence="9">
    <location>
        <begin position="699"/>
        <end position="729"/>
    </location>
</feature>
<dbReference type="PANTHER" id="PTHR15856:SF51">
    <property type="entry name" value="MBD-R2"/>
    <property type="match status" value="1"/>
</dbReference>
<feature type="compositionally biased region" description="Basic residues" evidence="9">
    <location>
        <begin position="189"/>
        <end position="198"/>
    </location>
</feature>
<dbReference type="InterPro" id="IPR019786">
    <property type="entry name" value="Zinc_finger_PHD-type_CS"/>
</dbReference>
<feature type="compositionally biased region" description="Basic and acidic residues" evidence="9">
    <location>
        <begin position="145"/>
        <end position="161"/>
    </location>
</feature>
<dbReference type="Gene3D" id="3.30.40.10">
    <property type="entry name" value="Zinc/RING finger domain, C3HC4 (zinc finger)"/>
    <property type="match status" value="1"/>
</dbReference>
<feature type="compositionally biased region" description="Low complexity" evidence="9">
    <location>
        <begin position="1439"/>
        <end position="1465"/>
    </location>
</feature>
<evidence type="ECO:0000256" key="9">
    <source>
        <dbReference type="SAM" id="MobiDB-lite"/>
    </source>
</evidence>